<comment type="caution">
    <text evidence="3">The sequence shown here is derived from an EMBL/GenBank/DDBJ whole genome shotgun (WGS) entry which is preliminary data.</text>
</comment>
<dbReference type="Gene3D" id="3.90.1200.10">
    <property type="match status" value="1"/>
</dbReference>
<evidence type="ECO:0000259" key="2">
    <source>
        <dbReference type="Pfam" id="PF22740"/>
    </source>
</evidence>
<dbReference type="SUPFAM" id="SSF56112">
    <property type="entry name" value="Protein kinase-like (PK-like)"/>
    <property type="match status" value="1"/>
</dbReference>
<reference evidence="3" key="2">
    <citation type="journal article" date="2021" name="PeerJ">
        <title>Extensive microbial diversity within the chicken gut microbiome revealed by metagenomics and culture.</title>
        <authorList>
            <person name="Gilroy R."/>
            <person name="Ravi A."/>
            <person name="Getino M."/>
            <person name="Pursley I."/>
            <person name="Horton D.L."/>
            <person name="Alikhan N.F."/>
            <person name="Baker D."/>
            <person name="Gharbi K."/>
            <person name="Hall N."/>
            <person name="Watson M."/>
            <person name="Adriaenssens E.M."/>
            <person name="Foster-Nyarko E."/>
            <person name="Jarju S."/>
            <person name="Secka A."/>
            <person name="Antonio M."/>
            <person name="Oren A."/>
            <person name="Chaudhuri R.R."/>
            <person name="La Ragione R."/>
            <person name="Hildebrand F."/>
            <person name="Pallen M.J."/>
        </authorList>
    </citation>
    <scope>NUCLEOTIDE SEQUENCE</scope>
    <source>
        <strain evidence="3">B3-2255</strain>
    </source>
</reference>
<dbReference type="InterPro" id="IPR053931">
    <property type="entry name" value="RapZ_C"/>
</dbReference>
<dbReference type="Gene3D" id="3.30.200.20">
    <property type="entry name" value="Phosphorylase Kinase, domain 1"/>
    <property type="match status" value="1"/>
</dbReference>
<sequence>MDELEKLKNLYSRWAGKATVSCERLPGAGSERKYFRLVGENGVSAIGTVGESADENRVFIAMASHLRAKGIRVPEIYAVSEDFSVYLQEDLGDMSLFGFLSHGRTSGKYGAEEAGLLENSIRRLPAIAVKGAEGFDFARDCMYPAFGRRTVFYDLNYFKYCFLKLKNMVFDENRLEDDFEALAGQLLAEDGKYFMYRDFQARNVMLKDGCPYFIDFQGARPGPLEYDVASFVWQSKAGYGEELRKRLVEAYLEELGQLIPADRMVFIARLRVFVFFRMLQVLGAYGYRGLYERKPHFMTSIPYALDNIESLFSGTFLGHDTRDLRKIPGGDLERAVPYLRGLLHSIWHSGAVLEVEIYSFSYKKGIPEDGSGNGGGYVFDCRGILNPGRFEEYAALDGRDGAVARFIEEKTEMPVFLENVFNIVGMHVEAFISRGFCHLFVAFGCTGGRHRSVYCAERLASHLSGKYGVRIRLVHRELEAGR</sequence>
<dbReference type="InterPro" id="IPR005337">
    <property type="entry name" value="RapZ-like"/>
</dbReference>
<dbReference type="PANTHER" id="PTHR30448">
    <property type="entry name" value="RNASE ADAPTER PROTEIN RAPZ"/>
    <property type="match status" value="1"/>
</dbReference>
<dbReference type="Proteomes" id="UP000823772">
    <property type="component" value="Unassembled WGS sequence"/>
</dbReference>
<dbReference type="Pfam" id="PF22740">
    <property type="entry name" value="PapZ_C"/>
    <property type="match status" value="1"/>
</dbReference>
<evidence type="ECO:0000259" key="1">
    <source>
        <dbReference type="Pfam" id="PF01636"/>
    </source>
</evidence>
<gene>
    <name evidence="3" type="ORF">IAC87_04130</name>
</gene>
<evidence type="ECO:0000313" key="3">
    <source>
        <dbReference type="EMBL" id="MBO8481718.1"/>
    </source>
</evidence>
<feature type="domain" description="RapZ C-terminal" evidence="2">
    <location>
        <begin position="354"/>
        <end position="479"/>
    </location>
</feature>
<dbReference type="EMBL" id="JADILY010000084">
    <property type="protein sequence ID" value="MBO8481718.1"/>
    <property type="molecule type" value="Genomic_DNA"/>
</dbReference>
<protein>
    <submittedName>
        <fullName evidence="3">Phosphotransferase</fullName>
    </submittedName>
</protein>
<proteinExistence type="predicted"/>
<dbReference type="AlphaFoldDB" id="A0A9D9J034"/>
<feature type="domain" description="Aminoglycoside phosphotransferase" evidence="1">
    <location>
        <begin position="23"/>
        <end position="255"/>
    </location>
</feature>
<dbReference type="GO" id="GO:0005524">
    <property type="term" value="F:ATP binding"/>
    <property type="evidence" value="ECO:0007669"/>
    <property type="project" value="InterPro"/>
</dbReference>
<dbReference type="InterPro" id="IPR002575">
    <property type="entry name" value="Aminoglycoside_PTrfase"/>
</dbReference>
<organism evidence="3 4">
    <name type="scientific">Candidatus Merdivivens faecigallinarum</name>
    <dbReference type="NCBI Taxonomy" id="2840871"/>
    <lineage>
        <taxon>Bacteria</taxon>
        <taxon>Pseudomonadati</taxon>
        <taxon>Bacteroidota</taxon>
        <taxon>Bacteroidia</taxon>
        <taxon>Bacteroidales</taxon>
        <taxon>Muribaculaceae</taxon>
        <taxon>Muribaculaceae incertae sedis</taxon>
        <taxon>Candidatus Merdivivens</taxon>
    </lineage>
</organism>
<dbReference type="InterPro" id="IPR011009">
    <property type="entry name" value="Kinase-like_dom_sf"/>
</dbReference>
<name>A0A9D9J034_9BACT</name>
<dbReference type="PANTHER" id="PTHR30448:SF0">
    <property type="entry name" value="RNASE ADAPTER PROTEIN RAPZ"/>
    <property type="match status" value="1"/>
</dbReference>
<evidence type="ECO:0000313" key="4">
    <source>
        <dbReference type="Proteomes" id="UP000823772"/>
    </source>
</evidence>
<dbReference type="Pfam" id="PF01636">
    <property type="entry name" value="APH"/>
    <property type="match status" value="1"/>
</dbReference>
<accession>A0A9D9J034</accession>
<reference evidence="3" key="1">
    <citation type="submission" date="2020-10" db="EMBL/GenBank/DDBJ databases">
        <authorList>
            <person name="Gilroy R."/>
        </authorList>
    </citation>
    <scope>NUCLEOTIDE SEQUENCE</scope>
    <source>
        <strain evidence="3">B3-2255</strain>
    </source>
</reference>